<reference evidence="2" key="1">
    <citation type="submission" date="2017-07" db="EMBL/GenBank/DDBJ databases">
        <authorList>
            <person name="Mikheyev A."/>
            <person name="Grau M."/>
        </authorList>
    </citation>
    <scope>NUCLEOTIDE SEQUENCE</scope>
    <source>
        <tissue evidence="2">Venom_gland</tissue>
    </source>
</reference>
<proteinExistence type="predicted"/>
<organism evidence="2">
    <name type="scientific">Micrurus lemniscatus lemniscatus</name>
    <dbReference type="NCBI Taxonomy" id="129467"/>
    <lineage>
        <taxon>Eukaryota</taxon>
        <taxon>Metazoa</taxon>
        <taxon>Chordata</taxon>
        <taxon>Craniata</taxon>
        <taxon>Vertebrata</taxon>
        <taxon>Euteleostomi</taxon>
        <taxon>Lepidosauria</taxon>
        <taxon>Squamata</taxon>
        <taxon>Bifurcata</taxon>
        <taxon>Unidentata</taxon>
        <taxon>Episquamata</taxon>
        <taxon>Toxicofera</taxon>
        <taxon>Serpentes</taxon>
        <taxon>Colubroidea</taxon>
        <taxon>Elapidae</taxon>
        <taxon>Elapinae</taxon>
        <taxon>Micrurus</taxon>
    </lineage>
</organism>
<accession>A0A2D4IEG9</accession>
<dbReference type="EMBL" id="IACK01099613">
    <property type="protein sequence ID" value="LAA82616.1"/>
    <property type="molecule type" value="Transcribed_RNA"/>
</dbReference>
<evidence type="ECO:0000256" key="1">
    <source>
        <dbReference type="SAM" id="Phobius"/>
    </source>
</evidence>
<name>A0A2D4IEG9_MICLE</name>
<sequence length="145" mass="17244">MNISSHLLICCKYIGMFHKLMIRRIKPTNETENLYRTMKILSFRSWLSQRCFFKRQLHFLCFSLKTFYFSSKKLPGSPGRSYRKLSRAIRKEIHSFACALIFWRAQSANYIPNFPSEMYIFHVHAHSLMLMGVGSTCWVLFIEEV</sequence>
<protein>
    <submittedName>
        <fullName evidence="2">Uncharacterized protein</fullName>
    </submittedName>
</protein>
<reference evidence="2" key="2">
    <citation type="submission" date="2017-11" db="EMBL/GenBank/DDBJ databases">
        <title>Coralsnake Venomics: Analyses of Venom Gland Transcriptomes and Proteomes of Six Brazilian Taxa.</title>
        <authorList>
            <person name="Aird S.D."/>
            <person name="Jorge da Silva N."/>
            <person name="Qiu L."/>
            <person name="Villar-Briones A."/>
            <person name="Aparecida-Saddi V."/>
            <person name="Campos-Telles M.P."/>
            <person name="Grau M."/>
            <person name="Mikheyev A.S."/>
        </authorList>
    </citation>
    <scope>NUCLEOTIDE SEQUENCE</scope>
    <source>
        <tissue evidence="2">Venom_gland</tissue>
    </source>
</reference>
<feature type="transmembrane region" description="Helical" evidence="1">
    <location>
        <begin position="123"/>
        <end position="142"/>
    </location>
</feature>
<keyword evidence="1" id="KW-0472">Membrane</keyword>
<evidence type="ECO:0000313" key="2">
    <source>
        <dbReference type="EMBL" id="LAA82616.1"/>
    </source>
</evidence>
<keyword evidence="1" id="KW-0812">Transmembrane</keyword>
<keyword evidence="1" id="KW-1133">Transmembrane helix</keyword>
<dbReference type="AlphaFoldDB" id="A0A2D4IEG9"/>